<name>A0A6B1D2P8_9CHLR</name>
<dbReference type="EMBL" id="VXMH01000015">
    <property type="protein sequence ID" value="MYC93834.1"/>
    <property type="molecule type" value="Genomic_DNA"/>
</dbReference>
<organism evidence="1">
    <name type="scientific">Caldilineaceae bacterium SB0661_bin_32</name>
    <dbReference type="NCBI Taxonomy" id="2605255"/>
    <lineage>
        <taxon>Bacteria</taxon>
        <taxon>Bacillati</taxon>
        <taxon>Chloroflexota</taxon>
        <taxon>Caldilineae</taxon>
        <taxon>Caldilineales</taxon>
        <taxon>Caldilineaceae</taxon>
    </lineage>
</organism>
<accession>A0A6B1D2P8</accession>
<comment type="caution">
    <text evidence="1">The sequence shown here is derived from an EMBL/GenBank/DDBJ whole genome shotgun (WGS) entry which is preliminary data.</text>
</comment>
<reference evidence="1" key="1">
    <citation type="submission" date="2019-09" db="EMBL/GenBank/DDBJ databases">
        <title>Characterisation of the sponge microbiome using genome-centric metagenomics.</title>
        <authorList>
            <person name="Engelberts J.P."/>
            <person name="Robbins S.J."/>
            <person name="De Goeij J.M."/>
            <person name="Aranda M."/>
            <person name="Bell S.C."/>
            <person name="Webster N.S."/>
        </authorList>
    </citation>
    <scope>NUCLEOTIDE SEQUENCE</scope>
    <source>
        <strain evidence="1">SB0661_bin_32</strain>
    </source>
</reference>
<evidence type="ECO:0000313" key="1">
    <source>
        <dbReference type="EMBL" id="MYC93834.1"/>
    </source>
</evidence>
<dbReference type="Gene3D" id="2.60.40.2700">
    <property type="match status" value="2"/>
</dbReference>
<protein>
    <submittedName>
        <fullName evidence="1">Uncharacterized protein</fullName>
    </submittedName>
</protein>
<gene>
    <name evidence="1" type="ORF">F4X14_02590</name>
</gene>
<sequence length="370" mass="40085">MPAKDCTRSRNMPQSGNGRRQRGSLFFWMAALFAAAVLSACVIVNPPPAPTPTPVPTATPTRQTVIDAVRVTEGGDPPVIGQTVRVALTLDEDSYSDRSRWQWERSDDGLTNWRNVLGARLTDSSLYAPVAADDGKYLRASVSFVDSDGAGKTALSPTVGPVVGAEIETDAVEFAFGNDPAVVSRGVRARISLPNSDYSDPGRWRWDRSDNALRGWTDVTDYDAEDSSVFIPSSLENGKYLRASVVYLDSDGAYKRGLSQTIGPVITVDTVADVVRFPAGANPPRVDTRIEVELTLSGGDYSDLGSWKWERSNDGLGKWEDITDYDAANSSRYTPTAADEGKYLRASALYSDSDGERKRALSQTIGPVVD</sequence>
<proteinExistence type="predicted"/>
<dbReference type="AlphaFoldDB" id="A0A6B1D2P8"/>